<feature type="region of interest" description="Disordered" evidence="1">
    <location>
        <begin position="50"/>
        <end position="97"/>
    </location>
</feature>
<reference evidence="2 3" key="1">
    <citation type="journal article" date="2024" name="Ann. Entomol. Soc. Am.">
        <title>Genomic analyses of the southern and eastern yellowjacket wasps (Hymenoptera: Vespidae) reveal evolutionary signatures of social life.</title>
        <authorList>
            <person name="Catto M.A."/>
            <person name="Caine P.B."/>
            <person name="Orr S.E."/>
            <person name="Hunt B.G."/>
            <person name="Goodisman M.A.D."/>
        </authorList>
    </citation>
    <scope>NUCLEOTIDE SEQUENCE [LARGE SCALE GENOMIC DNA]</scope>
    <source>
        <strain evidence="2">233</strain>
        <tissue evidence="2">Head and thorax</tissue>
    </source>
</reference>
<dbReference type="EMBL" id="JAUDFV010000152">
    <property type="protein sequence ID" value="KAL2717839.1"/>
    <property type="molecule type" value="Genomic_DNA"/>
</dbReference>
<proteinExistence type="predicted"/>
<feature type="compositionally biased region" description="Basic and acidic residues" evidence="1">
    <location>
        <begin position="72"/>
        <end position="84"/>
    </location>
</feature>
<feature type="compositionally biased region" description="Basic residues" evidence="1">
    <location>
        <begin position="1"/>
        <end position="11"/>
    </location>
</feature>
<dbReference type="AlphaFoldDB" id="A0ABD2AB43"/>
<dbReference type="Proteomes" id="UP001607302">
    <property type="component" value="Unassembled WGS sequence"/>
</dbReference>
<accession>A0ABD2AB43</accession>
<feature type="compositionally biased region" description="Gly residues" evidence="1">
    <location>
        <begin position="50"/>
        <end position="71"/>
    </location>
</feature>
<sequence length="234" mass="25385">MGVGSLRRRGGGGRLGPQASSQPGRQLGKQQAPKYGSGAECRAWKEVCGGSRGSTGDAGGGAGVRGIGVGGRSHEGAKTPRDEVTSQSSVSQDPTKPQLVQDCTQWFSTKRCKIFDTIACRKVPPRYPGGRRKHFYRSDGEELQDARDDGYARSGDGGSELLRVPLWYNKPRSPNRVEATLAKSELVHLRKFADKAKRREEEFLLPPLVARCQDLSTLSNPFIGASPAYIMQPL</sequence>
<evidence type="ECO:0000313" key="3">
    <source>
        <dbReference type="Proteomes" id="UP001607302"/>
    </source>
</evidence>
<protein>
    <submittedName>
        <fullName evidence="2">Uncharacterized protein</fullName>
    </submittedName>
</protein>
<evidence type="ECO:0000256" key="1">
    <source>
        <dbReference type="SAM" id="MobiDB-lite"/>
    </source>
</evidence>
<feature type="compositionally biased region" description="Polar residues" evidence="1">
    <location>
        <begin position="85"/>
        <end position="95"/>
    </location>
</feature>
<comment type="caution">
    <text evidence="2">The sequence shown here is derived from an EMBL/GenBank/DDBJ whole genome shotgun (WGS) entry which is preliminary data.</text>
</comment>
<organism evidence="2 3">
    <name type="scientific">Vespula squamosa</name>
    <name type="common">Southern yellow jacket</name>
    <name type="synonym">Wasp</name>
    <dbReference type="NCBI Taxonomy" id="30214"/>
    <lineage>
        <taxon>Eukaryota</taxon>
        <taxon>Metazoa</taxon>
        <taxon>Ecdysozoa</taxon>
        <taxon>Arthropoda</taxon>
        <taxon>Hexapoda</taxon>
        <taxon>Insecta</taxon>
        <taxon>Pterygota</taxon>
        <taxon>Neoptera</taxon>
        <taxon>Endopterygota</taxon>
        <taxon>Hymenoptera</taxon>
        <taxon>Apocrita</taxon>
        <taxon>Aculeata</taxon>
        <taxon>Vespoidea</taxon>
        <taxon>Vespidae</taxon>
        <taxon>Vespinae</taxon>
        <taxon>Vespula</taxon>
    </lineage>
</organism>
<feature type="region of interest" description="Disordered" evidence="1">
    <location>
        <begin position="1"/>
        <end position="38"/>
    </location>
</feature>
<gene>
    <name evidence="2" type="ORF">V1478_011715</name>
</gene>
<evidence type="ECO:0000313" key="2">
    <source>
        <dbReference type="EMBL" id="KAL2717839.1"/>
    </source>
</evidence>
<keyword evidence="3" id="KW-1185">Reference proteome</keyword>
<name>A0ABD2AB43_VESSQ</name>